<dbReference type="AlphaFoldDB" id="A0ABC8UHK4"/>
<organism evidence="2 3">
    <name type="scientific">Ilex paraguariensis</name>
    <name type="common">yerba mate</name>
    <dbReference type="NCBI Taxonomy" id="185542"/>
    <lineage>
        <taxon>Eukaryota</taxon>
        <taxon>Viridiplantae</taxon>
        <taxon>Streptophyta</taxon>
        <taxon>Embryophyta</taxon>
        <taxon>Tracheophyta</taxon>
        <taxon>Spermatophyta</taxon>
        <taxon>Magnoliopsida</taxon>
        <taxon>eudicotyledons</taxon>
        <taxon>Gunneridae</taxon>
        <taxon>Pentapetalae</taxon>
        <taxon>asterids</taxon>
        <taxon>campanulids</taxon>
        <taxon>Aquifoliales</taxon>
        <taxon>Aquifoliaceae</taxon>
        <taxon>Ilex</taxon>
    </lineage>
</organism>
<comment type="caution">
    <text evidence="2">The sequence shown here is derived from an EMBL/GenBank/DDBJ whole genome shotgun (WGS) entry which is preliminary data.</text>
</comment>
<gene>
    <name evidence="2" type="ORF">ILEXP_LOCUS50524</name>
</gene>
<name>A0ABC8UHK4_9AQUA</name>
<dbReference type="Proteomes" id="UP001642360">
    <property type="component" value="Unassembled WGS sequence"/>
</dbReference>
<sequence length="96" mass="9821">MRELSALNQLHQWLVDPLNPNPPPPHPPPPPPVLDPSAWPHAAQLPLPPACAEGALDLLPPAGPAGSAEAPPVATCFDSTPTTPLASRSPPPSSSS</sequence>
<accession>A0ABC8UHK4</accession>
<protein>
    <submittedName>
        <fullName evidence="2">Uncharacterized protein</fullName>
    </submittedName>
</protein>
<reference evidence="2 3" key="1">
    <citation type="submission" date="2024-02" db="EMBL/GenBank/DDBJ databases">
        <authorList>
            <person name="Vignale AGUSTIN F."/>
            <person name="Sosa J E."/>
            <person name="Modenutti C."/>
        </authorList>
    </citation>
    <scope>NUCLEOTIDE SEQUENCE [LARGE SCALE GENOMIC DNA]</scope>
</reference>
<feature type="compositionally biased region" description="Low complexity" evidence="1">
    <location>
        <begin position="57"/>
        <end position="88"/>
    </location>
</feature>
<feature type="region of interest" description="Disordered" evidence="1">
    <location>
        <begin position="57"/>
        <end position="96"/>
    </location>
</feature>
<feature type="region of interest" description="Disordered" evidence="1">
    <location>
        <begin position="14"/>
        <end position="45"/>
    </location>
</feature>
<proteinExistence type="predicted"/>
<evidence type="ECO:0000313" key="2">
    <source>
        <dbReference type="EMBL" id="CAK9180516.1"/>
    </source>
</evidence>
<feature type="compositionally biased region" description="Pro residues" evidence="1">
    <location>
        <begin position="19"/>
        <end position="34"/>
    </location>
</feature>
<keyword evidence="3" id="KW-1185">Reference proteome</keyword>
<dbReference type="EMBL" id="CAUOFW020007747">
    <property type="protein sequence ID" value="CAK9180516.1"/>
    <property type="molecule type" value="Genomic_DNA"/>
</dbReference>
<evidence type="ECO:0000313" key="3">
    <source>
        <dbReference type="Proteomes" id="UP001642360"/>
    </source>
</evidence>
<evidence type="ECO:0000256" key="1">
    <source>
        <dbReference type="SAM" id="MobiDB-lite"/>
    </source>
</evidence>